<dbReference type="Pfam" id="PF13564">
    <property type="entry name" value="DoxX_2"/>
    <property type="match status" value="1"/>
</dbReference>
<evidence type="ECO:0000256" key="4">
    <source>
        <dbReference type="ARBA" id="ARBA00023136"/>
    </source>
</evidence>
<accession>A0A9D2J5I9</accession>
<sequence>MPSLAAGPRAVAAAFLASGVVHLARPEVFEAIVPRPLPYKRQLVYASGLAELACAVGLLVPRTRRVAGAASAVLLVAVFPANVQMAIDTHRVLARRGTTRGRQIRRAIAFARLPLQVPLIRWALQARQQ</sequence>
<reference evidence="5" key="1">
    <citation type="journal article" date="2021" name="PeerJ">
        <title>Extensive microbial diversity within the chicken gut microbiome revealed by metagenomics and culture.</title>
        <authorList>
            <person name="Gilroy R."/>
            <person name="Ravi A."/>
            <person name="Getino M."/>
            <person name="Pursley I."/>
            <person name="Horton D.L."/>
            <person name="Alikhan N.F."/>
            <person name="Baker D."/>
            <person name="Gharbi K."/>
            <person name="Hall N."/>
            <person name="Watson M."/>
            <person name="Adriaenssens E.M."/>
            <person name="Foster-Nyarko E."/>
            <person name="Jarju S."/>
            <person name="Secka A."/>
            <person name="Antonio M."/>
            <person name="Oren A."/>
            <person name="Chaudhuri R.R."/>
            <person name="La Ragione R."/>
            <person name="Hildebrand F."/>
            <person name="Pallen M.J."/>
        </authorList>
    </citation>
    <scope>NUCLEOTIDE SEQUENCE</scope>
    <source>
        <strain evidence="5">ChiGjej4B4-7305</strain>
    </source>
</reference>
<keyword evidence="2" id="KW-0812">Transmembrane</keyword>
<proteinExistence type="predicted"/>
<comment type="subcellular location">
    <subcellularLocation>
        <location evidence="1">Membrane</location>
        <topology evidence="1">Multi-pass membrane protein</topology>
    </subcellularLocation>
</comment>
<dbReference type="AlphaFoldDB" id="A0A9D2J5I9"/>
<protein>
    <submittedName>
        <fullName evidence="5">DoxX family protein</fullName>
    </submittedName>
</protein>
<evidence type="ECO:0000256" key="2">
    <source>
        <dbReference type="ARBA" id="ARBA00022692"/>
    </source>
</evidence>
<evidence type="ECO:0000313" key="5">
    <source>
        <dbReference type="EMBL" id="HIZ37790.1"/>
    </source>
</evidence>
<dbReference type="Proteomes" id="UP000824037">
    <property type="component" value="Unassembled WGS sequence"/>
</dbReference>
<comment type="caution">
    <text evidence="5">The sequence shown here is derived from an EMBL/GenBank/DDBJ whole genome shotgun (WGS) entry which is preliminary data.</text>
</comment>
<keyword evidence="4" id="KW-0472">Membrane</keyword>
<name>A0A9D2J5I9_9MICO</name>
<dbReference type="PANTHER" id="PTHR36974:SF1">
    <property type="entry name" value="DOXX FAMILY MEMBRANE PROTEIN"/>
    <property type="match status" value="1"/>
</dbReference>
<dbReference type="EMBL" id="DXBY01000320">
    <property type="protein sequence ID" value="HIZ37790.1"/>
    <property type="molecule type" value="Genomic_DNA"/>
</dbReference>
<gene>
    <name evidence="5" type="ORF">H9815_18595</name>
</gene>
<evidence type="ECO:0000256" key="1">
    <source>
        <dbReference type="ARBA" id="ARBA00004141"/>
    </source>
</evidence>
<dbReference type="GO" id="GO:0016020">
    <property type="term" value="C:membrane"/>
    <property type="evidence" value="ECO:0007669"/>
    <property type="project" value="UniProtKB-SubCell"/>
</dbReference>
<reference evidence="5" key="2">
    <citation type="submission" date="2021-04" db="EMBL/GenBank/DDBJ databases">
        <authorList>
            <person name="Gilroy R."/>
        </authorList>
    </citation>
    <scope>NUCLEOTIDE SEQUENCE</scope>
    <source>
        <strain evidence="5">ChiGjej4B4-7305</strain>
    </source>
</reference>
<evidence type="ECO:0000256" key="3">
    <source>
        <dbReference type="ARBA" id="ARBA00022989"/>
    </source>
</evidence>
<keyword evidence="3" id="KW-1133">Transmembrane helix</keyword>
<organism evidence="5 6">
    <name type="scientific">Candidatus Ruania gallistercoris</name>
    <dbReference type="NCBI Taxonomy" id="2838746"/>
    <lineage>
        <taxon>Bacteria</taxon>
        <taxon>Bacillati</taxon>
        <taxon>Actinomycetota</taxon>
        <taxon>Actinomycetes</taxon>
        <taxon>Micrococcales</taxon>
        <taxon>Ruaniaceae</taxon>
        <taxon>Ruania</taxon>
    </lineage>
</organism>
<evidence type="ECO:0000313" key="6">
    <source>
        <dbReference type="Proteomes" id="UP000824037"/>
    </source>
</evidence>
<dbReference type="PANTHER" id="PTHR36974">
    <property type="entry name" value="MEMBRANE PROTEIN-RELATED"/>
    <property type="match status" value="1"/>
</dbReference>
<dbReference type="InterPro" id="IPR032808">
    <property type="entry name" value="DoxX"/>
</dbReference>